<keyword evidence="3" id="KW-1185">Reference proteome</keyword>
<reference evidence="2" key="2">
    <citation type="submission" date="2021-09" db="EMBL/GenBank/DDBJ databases">
        <authorList>
            <person name="Jia N."/>
            <person name="Wang J."/>
            <person name="Shi W."/>
            <person name="Du L."/>
            <person name="Sun Y."/>
            <person name="Zhan W."/>
            <person name="Jiang J."/>
            <person name="Wang Q."/>
            <person name="Zhang B."/>
            <person name="Ji P."/>
            <person name="Sakyi L.B."/>
            <person name="Cui X."/>
            <person name="Yuan T."/>
            <person name="Jiang B."/>
            <person name="Yang W."/>
            <person name="Lam T.T.-Y."/>
            <person name="Chang Q."/>
            <person name="Ding S."/>
            <person name="Wang X."/>
            <person name="Zhu J."/>
            <person name="Ruan X."/>
            <person name="Zhao L."/>
            <person name="Wei J."/>
            <person name="Que T."/>
            <person name="Du C."/>
            <person name="Cheng J."/>
            <person name="Dai P."/>
            <person name="Han X."/>
            <person name="Huang E."/>
            <person name="Gao Y."/>
            <person name="Liu J."/>
            <person name="Shao H."/>
            <person name="Ye R."/>
            <person name="Li L."/>
            <person name="Wei W."/>
            <person name="Wang X."/>
            <person name="Wang C."/>
            <person name="Huo Q."/>
            <person name="Li W."/>
            <person name="Guo W."/>
            <person name="Chen H."/>
            <person name="Chen S."/>
            <person name="Zhou L."/>
            <person name="Zhou L."/>
            <person name="Ni X."/>
            <person name="Tian J."/>
            <person name="Zhou Y."/>
            <person name="Sheng Y."/>
            <person name="Liu T."/>
            <person name="Pan Y."/>
            <person name="Xia L."/>
            <person name="Li J."/>
            <person name="Zhao F."/>
            <person name="Cao W."/>
        </authorList>
    </citation>
    <scope>NUCLEOTIDE SEQUENCE</scope>
    <source>
        <strain evidence="2">Rsan-2018</strain>
        <tissue evidence="2">Larvae</tissue>
    </source>
</reference>
<proteinExistence type="predicted"/>
<accession>A0A9D4SWZ1</accession>
<dbReference type="AlphaFoldDB" id="A0A9D4SWZ1"/>
<evidence type="ECO:0000313" key="2">
    <source>
        <dbReference type="EMBL" id="KAH7956541.1"/>
    </source>
</evidence>
<feature type="region of interest" description="Disordered" evidence="1">
    <location>
        <begin position="46"/>
        <end position="66"/>
    </location>
</feature>
<name>A0A9D4SWZ1_RHISA</name>
<gene>
    <name evidence="2" type="ORF">HPB52_010419</name>
</gene>
<protein>
    <submittedName>
        <fullName evidence="2">Uncharacterized protein</fullName>
    </submittedName>
</protein>
<comment type="caution">
    <text evidence="2">The sequence shown here is derived from an EMBL/GenBank/DDBJ whole genome shotgun (WGS) entry which is preliminary data.</text>
</comment>
<dbReference type="Proteomes" id="UP000821837">
    <property type="component" value="Unassembled WGS sequence"/>
</dbReference>
<reference evidence="2" key="1">
    <citation type="journal article" date="2020" name="Cell">
        <title>Large-Scale Comparative Analyses of Tick Genomes Elucidate Their Genetic Diversity and Vector Capacities.</title>
        <authorList>
            <consortium name="Tick Genome and Microbiome Consortium (TIGMIC)"/>
            <person name="Jia N."/>
            <person name="Wang J."/>
            <person name="Shi W."/>
            <person name="Du L."/>
            <person name="Sun Y."/>
            <person name="Zhan W."/>
            <person name="Jiang J.F."/>
            <person name="Wang Q."/>
            <person name="Zhang B."/>
            <person name="Ji P."/>
            <person name="Bell-Sakyi L."/>
            <person name="Cui X.M."/>
            <person name="Yuan T.T."/>
            <person name="Jiang B.G."/>
            <person name="Yang W.F."/>
            <person name="Lam T.T."/>
            <person name="Chang Q.C."/>
            <person name="Ding S.J."/>
            <person name="Wang X.J."/>
            <person name="Zhu J.G."/>
            <person name="Ruan X.D."/>
            <person name="Zhao L."/>
            <person name="Wei J.T."/>
            <person name="Ye R.Z."/>
            <person name="Que T.C."/>
            <person name="Du C.H."/>
            <person name="Zhou Y.H."/>
            <person name="Cheng J.X."/>
            <person name="Dai P.F."/>
            <person name="Guo W.B."/>
            <person name="Han X.H."/>
            <person name="Huang E.J."/>
            <person name="Li L.F."/>
            <person name="Wei W."/>
            <person name="Gao Y.C."/>
            <person name="Liu J.Z."/>
            <person name="Shao H.Z."/>
            <person name="Wang X."/>
            <person name="Wang C.C."/>
            <person name="Yang T.C."/>
            <person name="Huo Q.B."/>
            <person name="Li W."/>
            <person name="Chen H.Y."/>
            <person name="Chen S.E."/>
            <person name="Zhou L.G."/>
            <person name="Ni X.B."/>
            <person name="Tian J.H."/>
            <person name="Sheng Y."/>
            <person name="Liu T."/>
            <person name="Pan Y.S."/>
            <person name="Xia L.Y."/>
            <person name="Li J."/>
            <person name="Zhao F."/>
            <person name="Cao W.C."/>
        </authorList>
    </citation>
    <scope>NUCLEOTIDE SEQUENCE</scope>
    <source>
        <strain evidence="2">Rsan-2018</strain>
    </source>
</reference>
<evidence type="ECO:0000256" key="1">
    <source>
        <dbReference type="SAM" id="MobiDB-lite"/>
    </source>
</evidence>
<organism evidence="2 3">
    <name type="scientific">Rhipicephalus sanguineus</name>
    <name type="common">Brown dog tick</name>
    <name type="synonym">Ixodes sanguineus</name>
    <dbReference type="NCBI Taxonomy" id="34632"/>
    <lineage>
        <taxon>Eukaryota</taxon>
        <taxon>Metazoa</taxon>
        <taxon>Ecdysozoa</taxon>
        <taxon>Arthropoda</taxon>
        <taxon>Chelicerata</taxon>
        <taxon>Arachnida</taxon>
        <taxon>Acari</taxon>
        <taxon>Parasitiformes</taxon>
        <taxon>Ixodida</taxon>
        <taxon>Ixodoidea</taxon>
        <taxon>Ixodidae</taxon>
        <taxon>Rhipicephalinae</taxon>
        <taxon>Rhipicephalus</taxon>
        <taxon>Rhipicephalus</taxon>
    </lineage>
</organism>
<sequence>MVLHAGLSGPDALLVVRQLLQNPSKHNWPGNVTVVPACGLYLTRVQYNPERHPAPPEVPDDDEEER</sequence>
<dbReference type="EMBL" id="JABSTV010001250">
    <property type="protein sequence ID" value="KAH7956541.1"/>
    <property type="molecule type" value="Genomic_DNA"/>
</dbReference>
<evidence type="ECO:0000313" key="3">
    <source>
        <dbReference type="Proteomes" id="UP000821837"/>
    </source>
</evidence>